<dbReference type="PROSITE" id="PS01184">
    <property type="entry name" value="UBIE_2"/>
    <property type="match status" value="1"/>
</dbReference>
<dbReference type="SUPFAM" id="SSF53335">
    <property type="entry name" value="S-adenosyl-L-methionine-dependent methyltransferases"/>
    <property type="match status" value="1"/>
</dbReference>
<evidence type="ECO:0000313" key="9">
    <source>
        <dbReference type="Proteomes" id="UP000295375"/>
    </source>
</evidence>
<comment type="caution">
    <text evidence="8">The sequence shown here is derived from an EMBL/GenBank/DDBJ whole genome shotgun (WGS) entry which is preliminary data.</text>
</comment>
<evidence type="ECO:0000256" key="1">
    <source>
        <dbReference type="ARBA" id="ARBA00005189"/>
    </source>
</evidence>
<keyword evidence="2 8" id="KW-0489">Methyltransferase</keyword>
<keyword evidence="4" id="KW-0949">S-adenosyl-L-methionine</keyword>
<dbReference type="RefSeq" id="WP_133592943.1">
    <property type="nucleotide sequence ID" value="NZ_CP037953.1"/>
</dbReference>
<comment type="catalytic activity">
    <reaction evidence="6">
        <text>phosphoethanolamine + S-adenosyl-L-methionine = N-methylethanolamine phosphate + S-adenosyl-L-homocysteine + H(+)</text>
        <dbReference type="Rhea" id="RHEA:20365"/>
        <dbReference type="ChEBI" id="CHEBI:15378"/>
        <dbReference type="ChEBI" id="CHEBI:57781"/>
        <dbReference type="ChEBI" id="CHEBI:57856"/>
        <dbReference type="ChEBI" id="CHEBI:58190"/>
        <dbReference type="ChEBI" id="CHEBI:59789"/>
        <dbReference type="EC" id="2.1.1.103"/>
    </reaction>
    <physiologicalReaction direction="left-to-right" evidence="6">
        <dbReference type="Rhea" id="RHEA:20366"/>
    </physiologicalReaction>
</comment>
<evidence type="ECO:0000256" key="2">
    <source>
        <dbReference type="ARBA" id="ARBA00022603"/>
    </source>
</evidence>
<keyword evidence="3" id="KW-0808">Transferase</keyword>
<name>A0A4R6UDZ7_9GAMM</name>
<proteinExistence type="predicted"/>
<dbReference type="PANTHER" id="PTHR44307">
    <property type="entry name" value="PHOSPHOETHANOLAMINE METHYLTRANSFERASE"/>
    <property type="match status" value="1"/>
</dbReference>
<dbReference type="CDD" id="cd02440">
    <property type="entry name" value="AdoMet_MTases"/>
    <property type="match status" value="1"/>
</dbReference>
<dbReference type="AlphaFoldDB" id="A0A4R6UDZ7"/>
<evidence type="ECO:0000256" key="5">
    <source>
        <dbReference type="ARBA" id="ARBA00025707"/>
    </source>
</evidence>
<dbReference type="Proteomes" id="UP000295375">
    <property type="component" value="Unassembled WGS sequence"/>
</dbReference>
<dbReference type="GO" id="GO:0000234">
    <property type="term" value="F:phosphoethanolamine N-methyltransferase activity"/>
    <property type="evidence" value="ECO:0007669"/>
    <property type="project" value="UniProtKB-EC"/>
</dbReference>
<reference evidence="8 9" key="1">
    <citation type="submission" date="2019-03" db="EMBL/GenBank/DDBJ databases">
        <title>Genomic Encyclopedia of Type Strains, Phase IV (KMG-IV): sequencing the most valuable type-strain genomes for metagenomic binning, comparative biology and taxonomic classification.</title>
        <authorList>
            <person name="Goeker M."/>
        </authorList>
    </citation>
    <scope>NUCLEOTIDE SEQUENCE [LARGE SCALE GENOMIC DNA]</scope>
    <source>
        <strain evidence="8 9">DSM 103792</strain>
    </source>
</reference>
<organism evidence="8 9">
    <name type="scientific">Permianibacter aggregans</name>
    <dbReference type="NCBI Taxonomy" id="1510150"/>
    <lineage>
        <taxon>Bacteria</taxon>
        <taxon>Pseudomonadati</taxon>
        <taxon>Pseudomonadota</taxon>
        <taxon>Gammaproteobacteria</taxon>
        <taxon>Pseudomonadales</taxon>
        <taxon>Pseudomonadaceae</taxon>
        <taxon>Permianibacter</taxon>
    </lineage>
</organism>
<evidence type="ECO:0000313" key="8">
    <source>
        <dbReference type="EMBL" id="TDQ44958.1"/>
    </source>
</evidence>
<evidence type="ECO:0000256" key="3">
    <source>
        <dbReference type="ARBA" id="ARBA00022679"/>
    </source>
</evidence>
<comment type="pathway">
    <text evidence="1">Lipid metabolism.</text>
</comment>
<feature type="domain" description="Methyltransferase" evidence="7">
    <location>
        <begin position="54"/>
        <end position="150"/>
    </location>
</feature>
<dbReference type="OrthoDB" id="5750352at2"/>
<comment type="pathway">
    <text evidence="5">Phospholipid metabolism.</text>
</comment>
<keyword evidence="8" id="KW-0830">Ubiquinone</keyword>
<accession>A0A4R6UDZ7</accession>
<dbReference type="PANTHER" id="PTHR44307:SF2">
    <property type="entry name" value="PHOSPHOETHANOLAMINE METHYLTRANSFERASE ISOFORM X1"/>
    <property type="match status" value="1"/>
</dbReference>
<protein>
    <submittedName>
        <fullName evidence="8">Ubiquinone/menaquinone biosynthesis C-methylase UbiE</fullName>
    </submittedName>
</protein>
<evidence type="ECO:0000256" key="6">
    <source>
        <dbReference type="ARBA" id="ARBA00047622"/>
    </source>
</evidence>
<gene>
    <name evidence="8" type="ORF">EV696_12214</name>
</gene>
<sequence length="225" mass="25728">MSKHMSANEKAYIAALRYQWLTPMYDRVVKYSTREHTTKHALLDMVKIEAGEHVLDVGCGTGTLALMAKTAQPYALVFGIDADKHILDIAQQKVRRQRFHVQFSQSWADKLNFAPNTFDCVVSSLFFHHLQWQEKLAVATEIMRVLKPGGRFGIADWGEPSSLVMRYLFKPVQWLDGYSNTQENLDGKLKLMLEITGFQSIETVKHFNTIFGTLSLHLAYKPFNS</sequence>
<evidence type="ECO:0000256" key="4">
    <source>
        <dbReference type="ARBA" id="ARBA00022691"/>
    </source>
</evidence>
<dbReference type="InterPro" id="IPR041698">
    <property type="entry name" value="Methyltransf_25"/>
</dbReference>
<dbReference type="Gene3D" id="3.40.50.150">
    <property type="entry name" value="Vaccinia Virus protein VP39"/>
    <property type="match status" value="1"/>
</dbReference>
<evidence type="ECO:0000259" key="7">
    <source>
        <dbReference type="Pfam" id="PF13649"/>
    </source>
</evidence>
<keyword evidence="9" id="KW-1185">Reference proteome</keyword>
<dbReference type="GO" id="GO:0032259">
    <property type="term" value="P:methylation"/>
    <property type="evidence" value="ECO:0007669"/>
    <property type="project" value="UniProtKB-KW"/>
</dbReference>
<dbReference type="InterPro" id="IPR023576">
    <property type="entry name" value="UbiE/COQ5_MeTrFase_CS"/>
</dbReference>
<dbReference type="Pfam" id="PF13649">
    <property type="entry name" value="Methyltransf_25"/>
    <property type="match status" value="1"/>
</dbReference>
<dbReference type="EMBL" id="SNYM01000022">
    <property type="protein sequence ID" value="TDQ44958.1"/>
    <property type="molecule type" value="Genomic_DNA"/>
</dbReference>
<dbReference type="InterPro" id="IPR029063">
    <property type="entry name" value="SAM-dependent_MTases_sf"/>
</dbReference>